<proteinExistence type="predicted"/>
<evidence type="ECO:0000313" key="3">
    <source>
        <dbReference type="EMBL" id="KIK22791.1"/>
    </source>
</evidence>
<evidence type="ECO:0000313" key="4">
    <source>
        <dbReference type="Proteomes" id="UP000054018"/>
    </source>
</evidence>
<evidence type="ECO:0000256" key="1">
    <source>
        <dbReference type="SAM" id="MobiDB-lite"/>
    </source>
</evidence>
<dbReference type="InterPro" id="IPR045341">
    <property type="entry name" value="DUF6532"/>
</dbReference>
<dbReference type="Proteomes" id="UP000054018">
    <property type="component" value="Unassembled WGS sequence"/>
</dbReference>
<feature type="compositionally biased region" description="Basic and acidic residues" evidence="1">
    <location>
        <begin position="73"/>
        <end position="85"/>
    </location>
</feature>
<dbReference type="HOGENOM" id="CLU_080777_0_0_1"/>
<dbReference type="EMBL" id="KN833735">
    <property type="protein sequence ID" value="KIK22791.1"/>
    <property type="molecule type" value="Genomic_DNA"/>
</dbReference>
<feature type="compositionally biased region" description="Polar residues" evidence="1">
    <location>
        <begin position="49"/>
        <end position="59"/>
    </location>
</feature>
<dbReference type="AlphaFoldDB" id="A0A0C9Z131"/>
<reference evidence="3 4" key="1">
    <citation type="submission" date="2014-04" db="EMBL/GenBank/DDBJ databases">
        <authorList>
            <consortium name="DOE Joint Genome Institute"/>
            <person name="Kuo A."/>
            <person name="Kohler A."/>
            <person name="Costa M.D."/>
            <person name="Nagy L.G."/>
            <person name="Floudas D."/>
            <person name="Copeland A."/>
            <person name="Barry K.W."/>
            <person name="Cichocki N."/>
            <person name="Veneault-Fourrey C."/>
            <person name="LaButti K."/>
            <person name="Lindquist E.A."/>
            <person name="Lipzen A."/>
            <person name="Lundell T."/>
            <person name="Morin E."/>
            <person name="Murat C."/>
            <person name="Sun H."/>
            <person name="Tunlid A."/>
            <person name="Henrissat B."/>
            <person name="Grigoriev I.V."/>
            <person name="Hibbett D.S."/>
            <person name="Martin F."/>
            <person name="Nordberg H.P."/>
            <person name="Cantor M.N."/>
            <person name="Hua S.X."/>
        </authorList>
    </citation>
    <scope>NUCLEOTIDE SEQUENCE [LARGE SCALE GENOMIC DNA]</scope>
    <source>
        <strain evidence="3 4">441</strain>
    </source>
</reference>
<sequence length="322" mass="36251">MRGGVPNLLSVSSWLTSLQAGVSYDLLERHHTTNRRRRSPSPNFLAGTGDSQDFQSSKRQCLEPPEQLEEDVIDPKGDSTKDQLRHGRYSRNAKGTVPIKPTLIAFYPPLWAKLLNLAKARMRLYVAVENAFPQLEDVVGGQCWEVLMEVIAHFEAQGWEVEAGKVSFPVKKKANDLLNTARYLRGEPDGQGRASNFAHRALKNICLAFYYSNSSKCLHQFTEFQEYVPYRALALVAAMVSHRLKLDSFPMVLQVHALLSSFRKHGIDNSAQVNSQDVDEAYTALNETILDVLDHPHHGPKLNALLTDWAQSGMYVSVRIDY</sequence>
<dbReference type="Pfam" id="PF20149">
    <property type="entry name" value="DUF6532"/>
    <property type="match status" value="1"/>
</dbReference>
<keyword evidence="4" id="KW-1185">Reference proteome</keyword>
<feature type="domain" description="DUF6532" evidence="2">
    <location>
        <begin position="170"/>
        <end position="285"/>
    </location>
</feature>
<evidence type="ECO:0000259" key="2">
    <source>
        <dbReference type="Pfam" id="PF20149"/>
    </source>
</evidence>
<name>A0A0C9Z131_9AGAM</name>
<dbReference type="STRING" id="765257.A0A0C9Z131"/>
<accession>A0A0C9Z131</accession>
<dbReference type="OrthoDB" id="2668373at2759"/>
<gene>
    <name evidence="3" type="ORF">PISMIDRAFT_101775</name>
</gene>
<reference evidence="4" key="2">
    <citation type="submission" date="2015-01" db="EMBL/GenBank/DDBJ databases">
        <title>Evolutionary Origins and Diversification of the Mycorrhizal Mutualists.</title>
        <authorList>
            <consortium name="DOE Joint Genome Institute"/>
            <consortium name="Mycorrhizal Genomics Consortium"/>
            <person name="Kohler A."/>
            <person name="Kuo A."/>
            <person name="Nagy L.G."/>
            <person name="Floudas D."/>
            <person name="Copeland A."/>
            <person name="Barry K.W."/>
            <person name="Cichocki N."/>
            <person name="Veneault-Fourrey C."/>
            <person name="LaButti K."/>
            <person name="Lindquist E.A."/>
            <person name="Lipzen A."/>
            <person name="Lundell T."/>
            <person name="Morin E."/>
            <person name="Murat C."/>
            <person name="Riley R."/>
            <person name="Ohm R."/>
            <person name="Sun H."/>
            <person name="Tunlid A."/>
            <person name="Henrissat B."/>
            <person name="Grigoriev I.V."/>
            <person name="Hibbett D.S."/>
            <person name="Martin F."/>
        </authorList>
    </citation>
    <scope>NUCLEOTIDE SEQUENCE [LARGE SCALE GENOMIC DNA]</scope>
    <source>
        <strain evidence="4">441</strain>
    </source>
</reference>
<protein>
    <recommendedName>
        <fullName evidence="2">DUF6532 domain-containing protein</fullName>
    </recommendedName>
</protein>
<organism evidence="3 4">
    <name type="scientific">Pisolithus microcarpus 441</name>
    <dbReference type="NCBI Taxonomy" id="765257"/>
    <lineage>
        <taxon>Eukaryota</taxon>
        <taxon>Fungi</taxon>
        <taxon>Dikarya</taxon>
        <taxon>Basidiomycota</taxon>
        <taxon>Agaricomycotina</taxon>
        <taxon>Agaricomycetes</taxon>
        <taxon>Agaricomycetidae</taxon>
        <taxon>Boletales</taxon>
        <taxon>Sclerodermatineae</taxon>
        <taxon>Pisolithaceae</taxon>
        <taxon>Pisolithus</taxon>
    </lineage>
</organism>
<feature type="region of interest" description="Disordered" evidence="1">
    <location>
        <begin position="31"/>
        <end position="93"/>
    </location>
</feature>